<dbReference type="InterPro" id="IPR007704">
    <property type="entry name" value="PIG-M"/>
</dbReference>
<dbReference type="Pfam" id="PF05007">
    <property type="entry name" value="Mannosyl_trans"/>
    <property type="match status" value="1"/>
</dbReference>
<feature type="transmembrane region" description="Helical" evidence="13">
    <location>
        <begin position="129"/>
        <end position="146"/>
    </location>
</feature>
<comment type="function">
    <text evidence="11 13">Catalytic subunit of the glycosylphosphatidylinositol-mannosyltransferase I complex which catalyzes the transfer of the first mannose, via an alpha-1,4 bond from a dolichol-phosphate-mannose (Dol-P-Man) to the glucosaminyl acyl phosphatidylinositol (GlcN-(acyl)PI) intermediate to generate alpha-D-Man-(1-&gt;4)-alpha-D-GlcN-(1-&gt;6)-(1-radyl,2-acyl-sn-glycero-3-phospho)-2-acyl-inositol and participates in the sixth step of the glycosylphosphatidylinositol-anchor biosynthesis.</text>
</comment>
<keyword evidence="7 13" id="KW-0812">Transmembrane</keyword>
<dbReference type="GO" id="GO:0051751">
    <property type="term" value="F:alpha-1,4-mannosyltransferase activity"/>
    <property type="evidence" value="ECO:0007669"/>
    <property type="project" value="InterPro"/>
</dbReference>
<comment type="caution">
    <text evidence="14">The sequence shown here is derived from an EMBL/GenBank/DDBJ whole genome shotgun (WGS) entry which is preliminary data.</text>
</comment>
<dbReference type="EC" id="2.4.1.-" evidence="13"/>
<keyword evidence="5 13" id="KW-0328">Glycosyltransferase</keyword>
<keyword evidence="15" id="KW-1185">Reference proteome</keyword>
<dbReference type="GO" id="GO:0006506">
    <property type="term" value="P:GPI anchor biosynthetic process"/>
    <property type="evidence" value="ECO:0007669"/>
    <property type="project" value="UniProtKB-UniPathway"/>
</dbReference>
<evidence type="ECO:0000256" key="2">
    <source>
        <dbReference type="ARBA" id="ARBA00004687"/>
    </source>
</evidence>
<keyword evidence="9 13" id="KW-1133">Transmembrane helix</keyword>
<keyword evidence="8 13" id="KW-0256">Endoplasmic reticulum</keyword>
<evidence type="ECO:0000256" key="9">
    <source>
        <dbReference type="ARBA" id="ARBA00022989"/>
    </source>
</evidence>
<evidence type="ECO:0000256" key="8">
    <source>
        <dbReference type="ARBA" id="ARBA00022824"/>
    </source>
</evidence>
<proteinExistence type="inferred from homology"/>
<protein>
    <recommendedName>
        <fullName evidence="12 13">GPI alpha-1,4-mannosyltransferase I, catalytic subunit</fullName>
        <ecNumber evidence="13">2.4.1.-</ecNumber>
    </recommendedName>
    <alternativeName>
        <fullName evidence="13">GPI mannosyltransferase I</fullName>
    </alternativeName>
</protein>
<comment type="subcellular location">
    <subcellularLocation>
        <location evidence="1 13">Endoplasmic reticulum membrane</location>
        <topology evidence="1 13">Multi-pass membrane protein</topology>
    </subcellularLocation>
</comment>
<dbReference type="EMBL" id="MRZV01000143">
    <property type="protein sequence ID" value="PIK57411.1"/>
    <property type="molecule type" value="Genomic_DNA"/>
</dbReference>
<evidence type="ECO:0000256" key="6">
    <source>
        <dbReference type="ARBA" id="ARBA00022679"/>
    </source>
</evidence>
<comment type="pathway">
    <text evidence="2 13">Glycolipid biosynthesis; glycosylphosphatidylinositol-anchor biosynthesis.</text>
</comment>
<dbReference type="PANTHER" id="PTHR12886:SF0">
    <property type="entry name" value="GPI MANNOSYLTRANSFERASE 1"/>
    <property type="match status" value="1"/>
</dbReference>
<gene>
    <name evidence="14" type="ORF">BSL78_05677</name>
</gene>
<feature type="transmembrane region" description="Helical" evidence="13">
    <location>
        <begin position="299"/>
        <end position="319"/>
    </location>
</feature>
<dbReference type="UniPathway" id="UPA00196"/>
<feature type="transmembrane region" description="Helical" evidence="13">
    <location>
        <begin position="236"/>
        <end position="255"/>
    </location>
</feature>
<evidence type="ECO:0000256" key="5">
    <source>
        <dbReference type="ARBA" id="ARBA00022676"/>
    </source>
</evidence>
<dbReference type="Proteomes" id="UP000230750">
    <property type="component" value="Unassembled WGS sequence"/>
</dbReference>
<evidence type="ECO:0000256" key="1">
    <source>
        <dbReference type="ARBA" id="ARBA00004477"/>
    </source>
</evidence>
<feature type="transmembrane region" description="Helical" evidence="13">
    <location>
        <begin position="331"/>
        <end position="356"/>
    </location>
</feature>
<feature type="transmembrane region" description="Helical" evidence="13">
    <location>
        <begin position="368"/>
        <end position="386"/>
    </location>
</feature>
<dbReference type="GO" id="GO:1990529">
    <property type="term" value="C:glycosylphosphatidylinositol-mannosyltransferase I complex"/>
    <property type="evidence" value="ECO:0007669"/>
    <property type="project" value="TreeGrafter"/>
</dbReference>
<evidence type="ECO:0000256" key="4">
    <source>
        <dbReference type="ARBA" id="ARBA00022502"/>
    </source>
</evidence>
<evidence type="ECO:0000256" key="13">
    <source>
        <dbReference type="RuleBase" id="RU365064"/>
    </source>
</evidence>
<keyword evidence="10 13" id="KW-0472">Membrane</keyword>
<reference evidence="14 15" key="1">
    <citation type="journal article" date="2017" name="PLoS Biol.">
        <title>The sea cucumber genome provides insights into morphological evolution and visceral regeneration.</title>
        <authorList>
            <person name="Zhang X."/>
            <person name="Sun L."/>
            <person name="Yuan J."/>
            <person name="Sun Y."/>
            <person name="Gao Y."/>
            <person name="Zhang L."/>
            <person name="Li S."/>
            <person name="Dai H."/>
            <person name="Hamel J.F."/>
            <person name="Liu C."/>
            <person name="Yu Y."/>
            <person name="Liu S."/>
            <person name="Lin W."/>
            <person name="Guo K."/>
            <person name="Jin S."/>
            <person name="Xu P."/>
            <person name="Storey K.B."/>
            <person name="Huan P."/>
            <person name="Zhang T."/>
            <person name="Zhou Y."/>
            <person name="Zhang J."/>
            <person name="Lin C."/>
            <person name="Li X."/>
            <person name="Xing L."/>
            <person name="Huo D."/>
            <person name="Sun M."/>
            <person name="Wang L."/>
            <person name="Mercier A."/>
            <person name="Li F."/>
            <person name="Yang H."/>
            <person name="Xiang J."/>
        </authorList>
    </citation>
    <scope>NUCLEOTIDE SEQUENCE [LARGE SCALE GENOMIC DNA]</scope>
    <source>
        <strain evidence="14">Shaxun</strain>
        <tissue evidence="14">Muscle</tissue>
    </source>
</reference>
<evidence type="ECO:0000313" key="15">
    <source>
        <dbReference type="Proteomes" id="UP000230750"/>
    </source>
</evidence>
<dbReference type="GO" id="GO:0005789">
    <property type="term" value="C:endoplasmic reticulum membrane"/>
    <property type="evidence" value="ECO:0007669"/>
    <property type="project" value="UniProtKB-SubCell"/>
</dbReference>
<organism evidence="14 15">
    <name type="scientific">Stichopus japonicus</name>
    <name type="common">Sea cucumber</name>
    <dbReference type="NCBI Taxonomy" id="307972"/>
    <lineage>
        <taxon>Eukaryota</taxon>
        <taxon>Metazoa</taxon>
        <taxon>Echinodermata</taxon>
        <taxon>Eleutherozoa</taxon>
        <taxon>Echinozoa</taxon>
        <taxon>Holothuroidea</taxon>
        <taxon>Aspidochirotacea</taxon>
        <taxon>Aspidochirotida</taxon>
        <taxon>Stichopodidae</taxon>
        <taxon>Apostichopus</taxon>
    </lineage>
</organism>
<evidence type="ECO:0000256" key="10">
    <source>
        <dbReference type="ARBA" id="ARBA00023136"/>
    </source>
</evidence>
<evidence type="ECO:0000313" key="14">
    <source>
        <dbReference type="EMBL" id="PIK57411.1"/>
    </source>
</evidence>
<dbReference type="STRING" id="307972.A0A2G8LAZ9"/>
<feature type="transmembrane region" description="Helical" evidence="13">
    <location>
        <begin position="158"/>
        <end position="181"/>
    </location>
</feature>
<dbReference type="PANTHER" id="PTHR12886">
    <property type="entry name" value="PIG-M MANNOSYLTRANSFERASE"/>
    <property type="match status" value="1"/>
</dbReference>
<comment type="similarity">
    <text evidence="3 13">Belongs to the PIGM family.</text>
</comment>
<accession>A0A2G8LAZ9</accession>
<sequence>MIVYCKNSKLTQAEYLTMLPITSLPVLLGLALVTRLALIVYGEWQDRVMLVKYTDIDYSVFTDAARYAWEGHSPYERATYRYTPLLAWLLTPNIWLHSTFGKLLFCCFDLLAGFLIYRIISRLTMNKNLIAGSLVLWLFNPLTLVVSSRGNAESIMSFLVLATLDLFISGKYTLSAIVWAISVHFKIYPITYALPMYLSIRGHTGETQNKGATVKRTTWKALRDILKLFRPNVERIKFFLVSLITFTFLTVGFYYCYGWEFLQETYLHHLTRSDTRHNFSPFFYLLYLTSAWTQLQKFLSLVVFIPQAILLVVMAMKYYEDLPFCWFLQTFVFVSFNKVCTSQYFLWYLTLLPVILPSVKMSRFQGGFLAAAWFAGQVCISLNQIIKF</sequence>
<keyword evidence="6 13" id="KW-0808">Transferase</keyword>
<evidence type="ECO:0000256" key="11">
    <source>
        <dbReference type="ARBA" id="ARBA00093408"/>
    </source>
</evidence>
<evidence type="ECO:0000256" key="3">
    <source>
        <dbReference type="ARBA" id="ARBA00011071"/>
    </source>
</evidence>
<feature type="transmembrane region" description="Helical" evidence="13">
    <location>
        <begin position="21"/>
        <end position="41"/>
    </location>
</feature>
<evidence type="ECO:0000256" key="7">
    <source>
        <dbReference type="ARBA" id="ARBA00022692"/>
    </source>
</evidence>
<name>A0A2G8LAZ9_STIJA</name>
<evidence type="ECO:0000256" key="12">
    <source>
        <dbReference type="ARBA" id="ARBA00093608"/>
    </source>
</evidence>
<dbReference type="GO" id="GO:0004376">
    <property type="term" value="F:GPI mannosyltransferase activity"/>
    <property type="evidence" value="ECO:0007669"/>
    <property type="project" value="InterPro"/>
</dbReference>
<keyword evidence="4 13" id="KW-0337">GPI-anchor biosynthesis</keyword>
<dbReference type="OrthoDB" id="1741594at2759"/>
<dbReference type="AlphaFoldDB" id="A0A2G8LAZ9"/>
<feature type="transmembrane region" description="Helical" evidence="13">
    <location>
        <begin position="94"/>
        <end position="117"/>
    </location>
</feature>